<protein>
    <recommendedName>
        <fullName evidence="3">DUF1444 family protein</fullName>
    </recommendedName>
</protein>
<evidence type="ECO:0000313" key="2">
    <source>
        <dbReference type="Proteomes" id="UP000297258"/>
    </source>
</evidence>
<dbReference type="EMBL" id="SPUM01000069">
    <property type="protein sequence ID" value="TFW32024.1"/>
    <property type="molecule type" value="Genomic_DNA"/>
</dbReference>
<dbReference type="Proteomes" id="UP000297258">
    <property type="component" value="Unassembled WGS sequence"/>
</dbReference>
<dbReference type="RefSeq" id="WP_135189890.1">
    <property type="nucleotide sequence ID" value="NZ_SPUM01000069.1"/>
</dbReference>
<keyword evidence="2" id="KW-1185">Reference proteome</keyword>
<comment type="caution">
    <text evidence="1">The sequence shown here is derived from an EMBL/GenBank/DDBJ whole genome shotgun (WGS) entry which is preliminary data.</text>
</comment>
<evidence type="ECO:0000313" key="1">
    <source>
        <dbReference type="EMBL" id="TFW32024.1"/>
    </source>
</evidence>
<dbReference type="OrthoDB" id="6770354at2"/>
<reference evidence="1 2" key="1">
    <citation type="submission" date="2019-03" db="EMBL/GenBank/DDBJ databases">
        <title>Draft genome of Massilia hortus sp. nov., a novel bacterial species of the Oxalobacteraceae family.</title>
        <authorList>
            <person name="Peta V."/>
            <person name="Raths R."/>
            <person name="Bucking H."/>
        </authorList>
    </citation>
    <scope>NUCLEOTIDE SEQUENCE [LARGE SCALE GENOMIC DNA]</scope>
    <source>
        <strain evidence="1 2">ONC3</strain>
    </source>
</reference>
<evidence type="ECO:0008006" key="3">
    <source>
        <dbReference type="Google" id="ProtNLM"/>
    </source>
</evidence>
<accession>A0A4Y9SZY4</accession>
<name>A0A4Y9SZY4_9BURK</name>
<gene>
    <name evidence="1" type="ORF">E4O92_11370</name>
</gene>
<proteinExistence type="predicted"/>
<organism evidence="1 2">
    <name type="scientific">Massilia horti</name>
    <dbReference type="NCBI Taxonomy" id="2562153"/>
    <lineage>
        <taxon>Bacteria</taxon>
        <taxon>Pseudomonadati</taxon>
        <taxon>Pseudomonadota</taxon>
        <taxon>Betaproteobacteria</taxon>
        <taxon>Burkholderiales</taxon>
        <taxon>Oxalobacteraceae</taxon>
        <taxon>Telluria group</taxon>
        <taxon>Massilia</taxon>
    </lineage>
</organism>
<dbReference type="AlphaFoldDB" id="A0A4Y9SZY4"/>
<sequence length="406" mass="45843">MGWREWLGLELTPERFARKIGKSMQATKPGLKLVLDLENFRLRISESDYFNLHNAYHAFKNAPRKEREKVMAQFVEGMLNPPVAPLTFEEVRSFLLPVLRRKSLLDYVMRETPLDKRGEGGLAYRDFGPDVVLALAFDAEQSLSIVMEAQLKEWGVTFETALEAAMDNLRNRSIDNFCAIEGAPGLTRSNWLDAYDSSRILLPDLLFRGVASGDPVVMIPTRETLLLAPDNNAAAQLAMLALAGQALQDSSRWCSTAMYKVVDGRLDVYEPQDAQVRESLRAMERDVAMSDYADQQQQLEKAHERDGQDIFVASFSTMKKDGRIVSFCTWNEEVTAGMLPKTDFVALGRPRTDGGFDFVLVDWQTLLERHANLLQEMSVFPPRYQVAAFPAALFDEMIAAKQRETA</sequence>